<dbReference type="EMBL" id="CAUYUJ010000259">
    <property type="protein sequence ID" value="CAK0789565.1"/>
    <property type="molecule type" value="Genomic_DNA"/>
</dbReference>
<comment type="caution">
    <text evidence="2">The sequence shown here is derived from an EMBL/GenBank/DDBJ whole genome shotgun (WGS) entry which is preliminary data.</text>
</comment>
<accession>A0ABN9PE39</accession>
<proteinExistence type="predicted"/>
<feature type="compositionally biased region" description="Low complexity" evidence="1">
    <location>
        <begin position="360"/>
        <end position="375"/>
    </location>
</feature>
<evidence type="ECO:0000256" key="1">
    <source>
        <dbReference type="SAM" id="MobiDB-lite"/>
    </source>
</evidence>
<reference evidence="2" key="1">
    <citation type="submission" date="2023-10" db="EMBL/GenBank/DDBJ databases">
        <authorList>
            <person name="Chen Y."/>
            <person name="Shah S."/>
            <person name="Dougan E. K."/>
            <person name="Thang M."/>
            <person name="Chan C."/>
        </authorList>
    </citation>
    <scope>NUCLEOTIDE SEQUENCE [LARGE SCALE GENOMIC DNA]</scope>
</reference>
<feature type="compositionally biased region" description="Low complexity" evidence="1">
    <location>
        <begin position="277"/>
        <end position="292"/>
    </location>
</feature>
<organism evidence="2 3">
    <name type="scientific">Prorocentrum cordatum</name>
    <dbReference type="NCBI Taxonomy" id="2364126"/>
    <lineage>
        <taxon>Eukaryota</taxon>
        <taxon>Sar</taxon>
        <taxon>Alveolata</taxon>
        <taxon>Dinophyceae</taxon>
        <taxon>Prorocentrales</taxon>
        <taxon>Prorocentraceae</taxon>
        <taxon>Prorocentrum</taxon>
    </lineage>
</organism>
<gene>
    <name evidence="2" type="ORF">PCOR1329_LOCUS1097</name>
</gene>
<sequence>MQGDLHAQIEASVAVVNSNPMRRSSAQKDRLLALFRQNPTSVSSAVPAIMQERALGKWAEADHDALVDAVSGMMSAGSSTDRGGENGSSQQDFQSFVHFLTASQWKKLCDGGEDILVLLRRFLQSLGCRNPCEKTSRIATVALALEKHPHFYSELYRDEGPTARPFTAVQIGFIKSGIRCRGAKQRGAGPSGAGAGPMVAVAGGTGFDQFANVLGCAVKQVIDGQSKILEMLAGIKSGPSAPNLCNLKIFGRDRGQHGQPRGRLGLPELGAGDLGNAMSAAPPSARAAAEAPKVSGKEAMEIVQKAMGSRKKSDEAPRAKSDEAPGVTMKRPAACNKRPAAHDDGSRKKASWSVERPRGRAMARAGPKGASENVG</sequence>
<evidence type="ECO:0000313" key="2">
    <source>
        <dbReference type="EMBL" id="CAK0789565.1"/>
    </source>
</evidence>
<keyword evidence="3" id="KW-1185">Reference proteome</keyword>
<evidence type="ECO:0000313" key="3">
    <source>
        <dbReference type="Proteomes" id="UP001189429"/>
    </source>
</evidence>
<feature type="compositionally biased region" description="Basic and acidic residues" evidence="1">
    <location>
        <begin position="311"/>
        <end position="323"/>
    </location>
</feature>
<feature type="region of interest" description="Disordered" evidence="1">
    <location>
        <begin position="254"/>
        <end position="375"/>
    </location>
</feature>
<feature type="non-terminal residue" evidence="2">
    <location>
        <position position="375"/>
    </location>
</feature>
<protein>
    <submittedName>
        <fullName evidence="2">Uncharacterized protein</fullName>
    </submittedName>
</protein>
<name>A0ABN9PE39_9DINO</name>
<dbReference type="Proteomes" id="UP001189429">
    <property type="component" value="Unassembled WGS sequence"/>
</dbReference>